<feature type="compositionally biased region" description="Basic residues" evidence="11">
    <location>
        <begin position="338"/>
        <end position="364"/>
    </location>
</feature>
<evidence type="ECO:0000256" key="4">
    <source>
        <dbReference type="ARBA" id="ARBA00022525"/>
    </source>
</evidence>
<feature type="chain" id="PRO_5041634859" description="TGF-beta family profile domain-containing protein" evidence="12">
    <location>
        <begin position="22"/>
        <end position="489"/>
    </location>
</feature>
<dbReference type="Pfam" id="PF00688">
    <property type="entry name" value="TGFb_propeptide"/>
    <property type="match status" value="1"/>
</dbReference>
<dbReference type="InterPro" id="IPR015615">
    <property type="entry name" value="TGF-beta-rel"/>
</dbReference>
<dbReference type="Gene3D" id="2.10.90.10">
    <property type="entry name" value="Cystine-knot cytokines"/>
    <property type="match status" value="1"/>
</dbReference>
<accession>A0AA88XNZ9</accession>
<evidence type="ECO:0000256" key="3">
    <source>
        <dbReference type="ARBA" id="ARBA00022514"/>
    </source>
</evidence>
<keyword evidence="9" id="KW-0325">Glycoprotein</keyword>
<keyword evidence="8" id="KW-1015">Disulfide bond</keyword>
<dbReference type="AlphaFoldDB" id="A0AA88XNZ9"/>
<dbReference type="PANTHER" id="PTHR11848:SF270">
    <property type="entry name" value="BONE MORPHOGENETIC PROTEIN 3-LIKE"/>
    <property type="match status" value="1"/>
</dbReference>
<evidence type="ECO:0000313" key="14">
    <source>
        <dbReference type="EMBL" id="KAK3089537.1"/>
    </source>
</evidence>
<name>A0AA88XNZ9_PINIB</name>
<dbReference type="EMBL" id="VSWD01000010">
    <property type="protein sequence ID" value="KAK3089537.1"/>
    <property type="molecule type" value="Genomic_DNA"/>
</dbReference>
<protein>
    <recommendedName>
        <fullName evidence="13">TGF-beta family profile domain-containing protein</fullName>
    </recommendedName>
</protein>
<keyword evidence="7 10" id="KW-0339">Growth factor</keyword>
<evidence type="ECO:0000256" key="5">
    <source>
        <dbReference type="ARBA" id="ARBA00022685"/>
    </source>
</evidence>
<feature type="domain" description="TGF-beta family profile" evidence="13">
    <location>
        <begin position="352"/>
        <end position="489"/>
    </location>
</feature>
<evidence type="ECO:0000256" key="10">
    <source>
        <dbReference type="RuleBase" id="RU000354"/>
    </source>
</evidence>
<dbReference type="FunFam" id="2.10.90.10:FF:000008">
    <property type="entry name" value="Bone morphogenetic protein 3"/>
    <property type="match status" value="1"/>
</dbReference>
<keyword evidence="3" id="KW-0202">Cytokine</keyword>
<dbReference type="SMART" id="SM00204">
    <property type="entry name" value="TGFB"/>
    <property type="match status" value="1"/>
</dbReference>
<dbReference type="PANTHER" id="PTHR11848">
    <property type="entry name" value="TGF-BETA FAMILY"/>
    <property type="match status" value="1"/>
</dbReference>
<comment type="similarity">
    <text evidence="2 10">Belongs to the TGF-beta family.</text>
</comment>
<comment type="subcellular location">
    <subcellularLocation>
        <location evidence="1">Secreted</location>
    </subcellularLocation>
</comment>
<evidence type="ECO:0000256" key="8">
    <source>
        <dbReference type="ARBA" id="ARBA00023157"/>
    </source>
</evidence>
<organism evidence="14 15">
    <name type="scientific">Pinctada imbricata</name>
    <name type="common">Atlantic pearl-oyster</name>
    <name type="synonym">Pinctada martensii</name>
    <dbReference type="NCBI Taxonomy" id="66713"/>
    <lineage>
        <taxon>Eukaryota</taxon>
        <taxon>Metazoa</taxon>
        <taxon>Spiralia</taxon>
        <taxon>Lophotrochozoa</taxon>
        <taxon>Mollusca</taxon>
        <taxon>Bivalvia</taxon>
        <taxon>Autobranchia</taxon>
        <taxon>Pteriomorphia</taxon>
        <taxon>Pterioida</taxon>
        <taxon>Pterioidea</taxon>
        <taxon>Pteriidae</taxon>
        <taxon>Pinctada</taxon>
    </lineage>
</organism>
<dbReference type="PROSITE" id="PS00250">
    <property type="entry name" value="TGF_BETA_1"/>
    <property type="match status" value="1"/>
</dbReference>
<evidence type="ECO:0000256" key="9">
    <source>
        <dbReference type="ARBA" id="ARBA00023180"/>
    </source>
</evidence>
<evidence type="ECO:0000256" key="12">
    <source>
        <dbReference type="SAM" id="SignalP"/>
    </source>
</evidence>
<dbReference type="InterPro" id="IPR001111">
    <property type="entry name" value="TGF-b_propeptide"/>
</dbReference>
<dbReference type="InterPro" id="IPR001839">
    <property type="entry name" value="TGF-b_C"/>
</dbReference>
<dbReference type="InterPro" id="IPR017948">
    <property type="entry name" value="TGFb_CS"/>
</dbReference>
<comment type="caution">
    <text evidence="14">The sequence shown here is derived from an EMBL/GenBank/DDBJ whole genome shotgun (WGS) entry which is preliminary data.</text>
</comment>
<keyword evidence="6 12" id="KW-0732">Signal</keyword>
<evidence type="ECO:0000256" key="1">
    <source>
        <dbReference type="ARBA" id="ARBA00004613"/>
    </source>
</evidence>
<dbReference type="SUPFAM" id="SSF57501">
    <property type="entry name" value="Cystine-knot cytokines"/>
    <property type="match status" value="1"/>
</dbReference>
<reference evidence="14" key="1">
    <citation type="submission" date="2019-08" db="EMBL/GenBank/DDBJ databases">
        <title>The improved chromosome-level genome for the pearl oyster Pinctada fucata martensii using PacBio sequencing and Hi-C.</title>
        <authorList>
            <person name="Zheng Z."/>
        </authorList>
    </citation>
    <scope>NUCLEOTIDE SEQUENCE</scope>
    <source>
        <strain evidence="14">ZZ-2019</strain>
        <tissue evidence="14">Adductor muscle</tissue>
    </source>
</reference>
<dbReference type="InterPro" id="IPR029034">
    <property type="entry name" value="Cystine-knot_cytokine"/>
</dbReference>
<dbReference type="CDD" id="cd13763">
    <property type="entry name" value="TGF_beta_BMP3_like"/>
    <property type="match status" value="1"/>
</dbReference>
<evidence type="ECO:0000256" key="6">
    <source>
        <dbReference type="ARBA" id="ARBA00022729"/>
    </source>
</evidence>
<feature type="region of interest" description="Disordered" evidence="11">
    <location>
        <begin position="245"/>
        <end position="277"/>
    </location>
</feature>
<evidence type="ECO:0000313" key="15">
    <source>
        <dbReference type="Proteomes" id="UP001186944"/>
    </source>
</evidence>
<keyword evidence="4" id="KW-0964">Secreted</keyword>
<dbReference type="GO" id="GO:0005615">
    <property type="term" value="C:extracellular space"/>
    <property type="evidence" value="ECO:0007669"/>
    <property type="project" value="UniProtKB-KW"/>
</dbReference>
<keyword evidence="5" id="KW-0165">Cleavage on pair of basic residues</keyword>
<proteinExistence type="inferred from homology"/>
<feature type="region of interest" description="Disordered" evidence="11">
    <location>
        <begin position="328"/>
        <end position="364"/>
    </location>
</feature>
<dbReference type="PROSITE" id="PS51362">
    <property type="entry name" value="TGF_BETA_2"/>
    <property type="match status" value="1"/>
</dbReference>
<dbReference type="GO" id="GO:0008083">
    <property type="term" value="F:growth factor activity"/>
    <property type="evidence" value="ECO:0007669"/>
    <property type="project" value="UniProtKB-KW"/>
</dbReference>
<dbReference type="Pfam" id="PF00019">
    <property type="entry name" value="TGF_beta"/>
    <property type="match status" value="1"/>
</dbReference>
<evidence type="ECO:0000256" key="11">
    <source>
        <dbReference type="SAM" id="MobiDB-lite"/>
    </source>
</evidence>
<evidence type="ECO:0000256" key="2">
    <source>
        <dbReference type="ARBA" id="ARBA00006656"/>
    </source>
</evidence>
<keyword evidence="15" id="KW-1185">Reference proteome</keyword>
<feature type="signal peptide" evidence="12">
    <location>
        <begin position="1"/>
        <end position="21"/>
    </location>
</feature>
<dbReference type="Proteomes" id="UP001186944">
    <property type="component" value="Unassembled WGS sequence"/>
</dbReference>
<feature type="compositionally biased region" description="Polar residues" evidence="11">
    <location>
        <begin position="245"/>
        <end position="254"/>
    </location>
</feature>
<dbReference type="GO" id="GO:0005125">
    <property type="term" value="F:cytokine activity"/>
    <property type="evidence" value="ECO:0007669"/>
    <property type="project" value="UniProtKB-KW"/>
</dbReference>
<evidence type="ECO:0000256" key="7">
    <source>
        <dbReference type="ARBA" id="ARBA00023030"/>
    </source>
</evidence>
<evidence type="ECO:0000259" key="13">
    <source>
        <dbReference type="PROSITE" id="PS51362"/>
    </source>
</evidence>
<sequence length="489" mass="56697">MDKGLFAYLIWMFILGAGVTAVRRDTGGKNVLLHQAVGTLLGFKEWSELRGRELPDPNAKSKEAPRYMMDLYEKFKNSRISKGQLSGNTVRSINAEIAEVNGNTMFVFNLSSVDTSEQLLSAEIHLFKRKNKKNSKRRDIDLFLYEIAPHYMVEDGKITMRAESFGWQWYDVTNSVVSCLAARRKRPHLFALDFKAEKTNGKYKSIALKKFVRHHSMPFLVIYSNDTQENRFDQLDSLAEKMLSENYQHSQSESENGEKEISSNLKTKKPRHVNGDSEEVVLREKRSIFDNEIPETPMDYGLFERRYNIPQTHPGILQGRRQKKPVIANHQLIPYPKKSNRSRKRKNRNKNRRRKNHRKNRRKLKFPKEWEDYHRNLANEENAGSVCGRRKLVVNFADIGWGDWIISPKSFDAHYCTGTCPFPLTKRLRPSNHATIQSMVHAIGIYSKVPAPCCVPDNMSSLTLLYFDENRNVVLKNYPRMTVDSCACR</sequence>
<gene>
    <name evidence="14" type="ORF">FSP39_004364</name>
</gene>